<evidence type="ECO:0000256" key="2">
    <source>
        <dbReference type="SAM" id="SignalP"/>
    </source>
</evidence>
<gene>
    <name evidence="3" type="ORF">LTR97_012682</name>
</gene>
<accession>A0AAN7VQG8</accession>
<dbReference type="Proteomes" id="UP001310594">
    <property type="component" value="Unassembled WGS sequence"/>
</dbReference>
<dbReference type="EMBL" id="JAVRQU010000029">
    <property type="protein sequence ID" value="KAK5689683.1"/>
    <property type="molecule type" value="Genomic_DNA"/>
</dbReference>
<feature type="region of interest" description="Disordered" evidence="1">
    <location>
        <begin position="46"/>
        <end position="100"/>
    </location>
</feature>
<evidence type="ECO:0000313" key="4">
    <source>
        <dbReference type="Proteomes" id="UP001310594"/>
    </source>
</evidence>
<comment type="caution">
    <text evidence="3">The sequence shown here is derived from an EMBL/GenBank/DDBJ whole genome shotgun (WGS) entry which is preliminary data.</text>
</comment>
<feature type="chain" id="PRO_5042989602" evidence="2">
    <location>
        <begin position="22"/>
        <end position="336"/>
    </location>
</feature>
<sequence>MVYHRDATVLAWTCLLVLVLAWPRSHDQMKYPGDGVAMDYASMDSRTSSSLIPSRGGRLRRQDDGGVDGTTTITTATDGATTSSSDSASSSGPFTDTTLSGEIDEVGTDLLTSISPTFFGLLDVTTYTITSLGANSTSSTSTSDASVDSTTTTPDPTTTTPDPAASDPPSDPEACAQALASVSKVSCAPGNSLSLSDWLNLVGGTLNNTLGTNGGPIPDPYPLNALSSIEFGSGSTQFCTENDFISQNTHLPLKNAAEAAIAIACQCCTTSACGGGEATIKGDSGLSLITKVKSTSEECGGSLQFNTETLKDILEGVEDVVKFIQKVAAEVEKAAE</sequence>
<name>A0AAN7VQG8_9PEZI</name>
<organism evidence="3 4">
    <name type="scientific">Elasticomyces elasticus</name>
    <dbReference type="NCBI Taxonomy" id="574655"/>
    <lineage>
        <taxon>Eukaryota</taxon>
        <taxon>Fungi</taxon>
        <taxon>Dikarya</taxon>
        <taxon>Ascomycota</taxon>
        <taxon>Pezizomycotina</taxon>
        <taxon>Dothideomycetes</taxon>
        <taxon>Dothideomycetidae</taxon>
        <taxon>Mycosphaerellales</taxon>
        <taxon>Teratosphaeriaceae</taxon>
        <taxon>Elasticomyces</taxon>
    </lineage>
</organism>
<feature type="compositionally biased region" description="Low complexity" evidence="1">
    <location>
        <begin position="69"/>
        <end position="92"/>
    </location>
</feature>
<dbReference type="AlphaFoldDB" id="A0AAN7VQG8"/>
<keyword evidence="2" id="KW-0732">Signal</keyword>
<protein>
    <submittedName>
        <fullName evidence="3">Uncharacterized protein</fullName>
    </submittedName>
</protein>
<reference evidence="3" key="1">
    <citation type="submission" date="2023-08" db="EMBL/GenBank/DDBJ databases">
        <title>Black Yeasts Isolated from many extreme environments.</title>
        <authorList>
            <person name="Coleine C."/>
            <person name="Stajich J.E."/>
            <person name="Selbmann L."/>
        </authorList>
    </citation>
    <scope>NUCLEOTIDE SEQUENCE</scope>
    <source>
        <strain evidence="3">CCFEE 5810</strain>
    </source>
</reference>
<feature type="signal peptide" evidence="2">
    <location>
        <begin position="1"/>
        <end position="21"/>
    </location>
</feature>
<evidence type="ECO:0000313" key="3">
    <source>
        <dbReference type="EMBL" id="KAK5689683.1"/>
    </source>
</evidence>
<evidence type="ECO:0000256" key="1">
    <source>
        <dbReference type="SAM" id="MobiDB-lite"/>
    </source>
</evidence>
<feature type="region of interest" description="Disordered" evidence="1">
    <location>
        <begin position="133"/>
        <end position="174"/>
    </location>
</feature>
<proteinExistence type="predicted"/>
<feature type="compositionally biased region" description="Low complexity" evidence="1">
    <location>
        <begin position="136"/>
        <end position="168"/>
    </location>
</feature>